<evidence type="ECO:0000256" key="13">
    <source>
        <dbReference type="HAMAP-Rule" id="MF_00409"/>
    </source>
</evidence>
<accession>A0ABV0BRK9</accession>
<evidence type="ECO:0000256" key="8">
    <source>
        <dbReference type="ARBA" id="ARBA00022741"/>
    </source>
</evidence>
<dbReference type="InterPro" id="IPR003758">
    <property type="entry name" value="LpxK"/>
</dbReference>
<evidence type="ECO:0000256" key="9">
    <source>
        <dbReference type="ARBA" id="ARBA00022777"/>
    </source>
</evidence>
<proteinExistence type="inferred from homology"/>
<comment type="similarity">
    <text evidence="13">Belongs to the LpxK family.</text>
</comment>
<gene>
    <name evidence="13 15" type="primary">lpxK</name>
    <name evidence="15" type="ORF">ABE541_07750</name>
</gene>
<evidence type="ECO:0000256" key="12">
    <source>
        <dbReference type="ARBA" id="ARBA00029757"/>
    </source>
</evidence>
<organism evidence="15 16">
    <name type="scientific">Sphingobacterium kitahiroshimense</name>
    <dbReference type="NCBI Taxonomy" id="470446"/>
    <lineage>
        <taxon>Bacteria</taxon>
        <taxon>Pseudomonadati</taxon>
        <taxon>Bacteroidota</taxon>
        <taxon>Sphingobacteriia</taxon>
        <taxon>Sphingobacteriales</taxon>
        <taxon>Sphingobacteriaceae</taxon>
        <taxon>Sphingobacterium</taxon>
    </lineage>
</organism>
<keyword evidence="14" id="KW-0472">Membrane</keyword>
<comment type="function">
    <text evidence="1 13">Transfers the gamma-phosphate of ATP to the 4'-position of a tetraacyldisaccharide 1-phosphate intermediate (termed DS-1-P) to form tetraacyldisaccharide 1,4'-bis-phosphate (lipid IVA).</text>
</comment>
<keyword evidence="14" id="KW-1133">Transmembrane helix</keyword>
<dbReference type="Proteomes" id="UP001409291">
    <property type="component" value="Unassembled WGS sequence"/>
</dbReference>
<keyword evidence="10 13" id="KW-0067">ATP-binding</keyword>
<evidence type="ECO:0000256" key="1">
    <source>
        <dbReference type="ARBA" id="ARBA00002274"/>
    </source>
</evidence>
<name>A0ABV0BRK9_9SPHI</name>
<keyword evidence="7 13" id="KW-0808">Transferase</keyword>
<evidence type="ECO:0000256" key="2">
    <source>
        <dbReference type="ARBA" id="ARBA00004870"/>
    </source>
</evidence>
<keyword evidence="16" id="KW-1185">Reference proteome</keyword>
<dbReference type="GO" id="GO:0009029">
    <property type="term" value="F:lipid-A 4'-kinase activity"/>
    <property type="evidence" value="ECO:0007669"/>
    <property type="project" value="UniProtKB-EC"/>
</dbReference>
<reference evidence="15 16" key="1">
    <citation type="submission" date="2024-04" db="EMBL/GenBank/DDBJ databases">
        <title>WGS of bacteria from Torrens River.</title>
        <authorList>
            <person name="Wyrsch E.R."/>
            <person name="Drigo B."/>
        </authorList>
    </citation>
    <scope>NUCLEOTIDE SEQUENCE [LARGE SCALE GENOMIC DNA]</scope>
    <source>
        <strain evidence="15 16">TWI391</strain>
    </source>
</reference>
<comment type="caution">
    <text evidence="13">Lacks conserved residue(s) required for the propagation of feature annotation.</text>
</comment>
<protein>
    <recommendedName>
        <fullName evidence="4 13">Tetraacyldisaccharide 4'-kinase</fullName>
        <ecNumber evidence="3 13">2.7.1.130</ecNumber>
    </recommendedName>
    <alternativeName>
        <fullName evidence="12 13">Lipid A 4'-kinase</fullName>
    </alternativeName>
</protein>
<evidence type="ECO:0000256" key="6">
    <source>
        <dbReference type="ARBA" id="ARBA00022556"/>
    </source>
</evidence>
<keyword evidence="11 13" id="KW-0443">Lipid metabolism</keyword>
<comment type="catalytic activity">
    <reaction evidence="13">
        <text>a lipid A disaccharide + ATP = a lipid IVA + ADP + H(+)</text>
        <dbReference type="Rhea" id="RHEA:67840"/>
        <dbReference type="ChEBI" id="CHEBI:15378"/>
        <dbReference type="ChEBI" id="CHEBI:30616"/>
        <dbReference type="ChEBI" id="CHEBI:176343"/>
        <dbReference type="ChEBI" id="CHEBI:176425"/>
        <dbReference type="ChEBI" id="CHEBI:456216"/>
        <dbReference type="EC" id="2.7.1.130"/>
    </reaction>
</comment>
<comment type="caution">
    <text evidence="15">The sequence shown here is derived from an EMBL/GenBank/DDBJ whole genome shotgun (WGS) entry which is preliminary data.</text>
</comment>
<dbReference type="NCBIfam" id="TIGR00682">
    <property type="entry name" value="lpxK"/>
    <property type="match status" value="1"/>
</dbReference>
<dbReference type="EMBL" id="JBDJNQ010000003">
    <property type="protein sequence ID" value="MEN5377149.1"/>
    <property type="molecule type" value="Genomic_DNA"/>
</dbReference>
<evidence type="ECO:0000313" key="16">
    <source>
        <dbReference type="Proteomes" id="UP001409291"/>
    </source>
</evidence>
<evidence type="ECO:0000313" key="15">
    <source>
        <dbReference type="EMBL" id="MEN5377149.1"/>
    </source>
</evidence>
<keyword evidence="9 13" id="KW-0418">Kinase</keyword>
<sequence>MNFLRLLLFPFAILYGFIIWIRNRLFDLQILKSKTYSIPTIVVGNLAIGGTGKSPMTEFIIKILKDKRCIATLSRGYGRKTKGFKYVTVSSTADEVGDEPLQFKNKFSDITVAVCEDRCLGVETLMDNHDVIILDDAFQHRKLKPTFSILLFDYHSCLNPMFVLPMGNFRDLPGESKRADLIMVTKTPASVTLQEKAIIKRKLERKSGLSNIFFTSIHYGELVYLNTTRIEMNANTTVLLLTGIANPKPLLDYLTGLVKGIEHLGFSDHHAYTSNDILTVKQKFNQIKNPFKLIITTEKDAQRIRTPEYLALVESLPIAYIPIEIAFEDQEYRNIIEQQLLSICDRSVNES</sequence>
<dbReference type="SUPFAM" id="SSF52540">
    <property type="entry name" value="P-loop containing nucleoside triphosphate hydrolases"/>
    <property type="match status" value="1"/>
</dbReference>
<dbReference type="InterPro" id="IPR027417">
    <property type="entry name" value="P-loop_NTPase"/>
</dbReference>
<evidence type="ECO:0000256" key="14">
    <source>
        <dbReference type="SAM" id="Phobius"/>
    </source>
</evidence>
<dbReference type="Pfam" id="PF02606">
    <property type="entry name" value="LpxK"/>
    <property type="match status" value="1"/>
</dbReference>
<dbReference type="PANTHER" id="PTHR42724">
    <property type="entry name" value="TETRAACYLDISACCHARIDE 4'-KINASE"/>
    <property type="match status" value="1"/>
</dbReference>
<dbReference type="EC" id="2.7.1.130" evidence="3 13"/>
<keyword evidence="6 13" id="KW-0441">Lipid A biosynthesis</keyword>
<dbReference type="RefSeq" id="WP_346581043.1">
    <property type="nucleotide sequence ID" value="NZ_JBDJLH010000004.1"/>
</dbReference>
<evidence type="ECO:0000256" key="4">
    <source>
        <dbReference type="ARBA" id="ARBA00016436"/>
    </source>
</evidence>
<dbReference type="PANTHER" id="PTHR42724:SF1">
    <property type="entry name" value="TETRAACYLDISACCHARIDE 4'-KINASE, MITOCHONDRIAL-RELATED"/>
    <property type="match status" value="1"/>
</dbReference>
<feature type="transmembrane region" description="Helical" evidence="14">
    <location>
        <begin position="6"/>
        <end position="25"/>
    </location>
</feature>
<keyword evidence="8 13" id="KW-0547">Nucleotide-binding</keyword>
<evidence type="ECO:0000256" key="10">
    <source>
        <dbReference type="ARBA" id="ARBA00022840"/>
    </source>
</evidence>
<dbReference type="HAMAP" id="MF_00409">
    <property type="entry name" value="LpxK"/>
    <property type="match status" value="1"/>
</dbReference>
<comment type="pathway">
    <text evidence="2 13">Glycolipid biosynthesis; lipid IV(A) biosynthesis; lipid IV(A) from (3R)-3-hydroxytetradecanoyl-[acyl-carrier-protein] and UDP-N-acetyl-alpha-D-glucosamine: step 6/6.</text>
</comment>
<evidence type="ECO:0000256" key="11">
    <source>
        <dbReference type="ARBA" id="ARBA00023098"/>
    </source>
</evidence>
<evidence type="ECO:0000256" key="3">
    <source>
        <dbReference type="ARBA" id="ARBA00012071"/>
    </source>
</evidence>
<keyword evidence="5 13" id="KW-0444">Lipid biosynthesis</keyword>
<evidence type="ECO:0000256" key="7">
    <source>
        <dbReference type="ARBA" id="ARBA00022679"/>
    </source>
</evidence>
<keyword evidence="14" id="KW-0812">Transmembrane</keyword>
<evidence type="ECO:0000256" key="5">
    <source>
        <dbReference type="ARBA" id="ARBA00022516"/>
    </source>
</evidence>